<dbReference type="EMBL" id="JAFMPT010000002">
    <property type="protein sequence ID" value="MCC1483365.1"/>
    <property type="molecule type" value="Genomic_DNA"/>
</dbReference>
<dbReference type="EC" id="2.7.13.3" evidence="2"/>
<dbReference type="InterPro" id="IPR001789">
    <property type="entry name" value="Sig_transdc_resp-reg_receiver"/>
</dbReference>
<feature type="modified residue" description="4-aspartylphosphate" evidence="5">
    <location>
        <position position="506"/>
    </location>
</feature>
<evidence type="ECO:0000256" key="5">
    <source>
        <dbReference type="PROSITE-ProRule" id="PRU00169"/>
    </source>
</evidence>
<dbReference type="Gene3D" id="3.30.565.10">
    <property type="entry name" value="Histidine kinase-like ATPase, C-terminal domain"/>
    <property type="match status" value="1"/>
</dbReference>
<evidence type="ECO:0000313" key="9">
    <source>
        <dbReference type="EMBL" id="MCC1483365.1"/>
    </source>
</evidence>
<dbReference type="PRINTS" id="PR00344">
    <property type="entry name" value="BCTRLSENSOR"/>
</dbReference>
<keyword evidence="6" id="KW-1133">Transmembrane helix</keyword>
<dbReference type="CDD" id="cd00082">
    <property type="entry name" value="HisKA"/>
    <property type="match status" value="1"/>
</dbReference>
<dbReference type="SMART" id="SM00388">
    <property type="entry name" value="HisKA"/>
    <property type="match status" value="1"/>
</dbReference>
<evidence type="ECO:0000256" key="6">
    <source>
        <dbReference type="SAM" id="Phobius"/>
    </source>
</evidence>
<keyword evidence="4" id="KW-0902">Two-component regulatory system</keyword>
<reference evidence="10" key="2">
    <citation type="submission" date="2023-07" db="EMBL/GenBank/DDBJ databases">
        <title>Genome of Winogradskyella sp. E313.</title>
        <authorList>
            <person name="Zhou Y."/>
        </authorList>
    </citation>
    <scope>NUCLEOTIDE SEQUENCE [LARGE SCALE GENOMIC DNA]</scope>
    <source>
        <strain evidence="10">E313</strain>
    </source>
</reference>
<dbReference type="SMART" id="SM00448">
    <property type="entry name" value="REC"/>
    <property type="match status" value="1"/>
</dbReference>
<dbReference type="PROSITE" id="PS50109">
    <property type="entry name" value="HIS_KIN"/>
    <property type="match status" value="1"/>
</dbReference>
<evidence type="ECO:0000259" key="8">
    <source>
        <dbReference type="PROSITE" id="PS50110"/>
    </source>
</evidence>
<dbReference type="SMART" id="SM00387">
    <property type="entry name" value="HATPase_c"/>
    <property type="match status" value="1"/>
</dbReference>
<proteinExistence type="predicted"/>
<evidence type="ECO:0000256" key="1">
    <source>
        <dbReference type="ARBA" id="ARBA00000085"/>
    </source>
</evidence>
<keyword evidence="6" id="KW-0812">Transmembrane</keyword>
<dbReference type="InterPro" id="IPR003661">
    <property type="entry name" value="HisK_dim/P_dom"/>
</dbReference>
<feature type="transmembrane region" description="Helical" evidence="6">
    <location>
        <begin position="138"/>
        <end position="156"/>
    </location>
</feature>
<dbReference type="InterPro" id="IPR005467">
    <property type="entry name" value="His_kinase_dom"/>
</dbReference>
<dbReference type="Pfam" id="PF20599">
    <property type="entry name" value="DUF6796"/>
    <property type="match status" value="1"/>
</dbReference>
<dbReference type="InterPro" id="IPR046475">
    <property type="entry name" value="DUF6796"/>
</dbReference>
<dbReference type="SUPFAM" id="SSF47384">
    <property type="entry name" value="Homodimeric domain of signal transducing histidine kinase"/>
    <property type="match status" value="1"/>
</dbReference>
<dbReference type="CDD" id="cd16922">
    <property type="entry name" value="HATPase_EvgS-ArcB-TorS-like"/>
    <property type="match status" value="1"/>
</dbReference>
<name>A0ABS8ELD0_9FLAO</name>
<evidence type="ECO:0000313" key="10">
    <source>
        <dbReference type="Proteomes" id="UP000778797"/>
    </source>
</evidence>
<comment type="catalytic activity">
    <reaction evidence="1">
        <text>ATP + protein L-histidine = ADP + protein N-phospho-L-histidine.</text>
        <dbReference type="EC" id="2.7.13.3"/>
    </reaction>
</comment>
<dbReference type="Proteomes" id="UP000778797">
    <property type="component" value="Unassembled WGS sequence"/>
</dbReference>
<dbReference type="SUPFAM" id="SSF55874">
    <property type="entry name" value="ATPase domain of HSP90 chaperone/DNA topoisomerase II/histidine kinase"/>
    <property type="match status" value="1"/>
</dbReference>
<accession>A0ABS8ELD0</accession>
<dbReference type="CDD" id="cd17546">
    <property type="entry name" value="REC_hyHK_CKI1_RcsC-like"/>
    <property type="match status" value="1"/>
</dbReference>
<protein>
    <recommendedName>
        <fullName evidence="2">histidine kinase</fullName>
        <ecNumber evidence="2">2.7.13.3</ecNumber>
    </recommendedName>
</protein>
<dbReference type="Pfam" id="PF00512">
    <property type="entry name" value="HisKA"/>
    <property type="match status" value="1"/>
</dbReference>
<evidence type="ECO:0000256" key="4">
    <source>
        <dbReference type="ARBA" id="ARBA00023012"/>
    </source>
</evidence>
<dbReference type="PROSITE" id="PS50110">
    <property type="entry name" value="RESPONSE_REGULATORY"/>
    <property type="match status" value="1"/>
</dbReference>
<dbReference type="InterPro" id="IPR036890">
    <property type="entry name" value="HATPase_C_sf"/>
</dbReference>
<keyword evidence="3 5" id="KW-0597">Phosphoprotein</keyword>
<sequence length="581" mass="66282">MRLTKIIGLIGLLGFVSLIFAGEYLLYYSNSILEHPNNYSFFKFKSLNNLTTILFLSTIGLPLYFASYIYIYRVLKSENKTLARIILITGFVAFIIGGFWIGSRESIENIIHLKESTSASNYQNILEKNTHYMNMLRQILYVVIIILSVVFAIIILKGNKYYKKANIKEVFNFGNKYDSLKEEFEINIRELEETTEKVKKTSELKSQFLANMSHEIRSPLNGVIGMLNLIKSQDLSAQQIAYMEIAENSADHLIGLVDMILDHSKLQTGIFVLNADPLNIKRELNKLVRLFEYRSLDKNIKLNFSFDPAIENNILGDNIRIQQVLINLLDNAIKFTDIRSVTLKAELISKEDDIQNVRFKITDTGIGIDEDKAKNILSAFEQIDHTNTRKYGGTGIGLTIAYQIIKIMKGSLGIVNNPKKGCCFYFEVPLKIDTNKVGLIEKELNHLKVPTDYNRSKAIIAEDNLINQKVIVNFLKRLNIEADVATNGLEALTLFKEHEYDLIFMDLHMPVMDGFTSVSEIKKLPKYQENPLPIIAVTASAFPEDRAKSLANGMHDFITKPIIFNKLQETIFKHMSDDLKE</sequence>
<evidence type="ECO:0000256" key="3">
    <source>
        <dbReference type="ARBA" id="ARBA00022553"/>
    </source>
</evidence>
<dbReference type="RefSeq" id="WP_227475814.1">
    <property type="nucleotide sequence ID" value="NZ_JAFMPT010000002.1"/>
</dbReference>
<feature type="domain" description="Response regulatory" evidence="8">
    <location>
        <begin position="457"/>
        <end position="575"/>
    </location>
</feature>
<dbReference type="Pfam" id="PF00072">
    <property type="entry name" value="Response_reg"/>
    <property type="match status" value="1"/>
</dbReference>
<feature type="domain" description="Histidine kinase" evidence="7">
    <location>
        <begin position="211"/>
        <end position="432"/>
    </location>
</feature>
<feature type="transmembrane region" description="Helical" evidence="6">
    <location>
        <begin position="82"/>
        <end position="101"/>
    </location>
</feature>
<reference evidence="10" key="1">
    <citation type="submission" date="2021-03" db="EMBL/GenBank/DDBJ databases">
        <title>Genome of Cognatishimia sp. F0-27.</title>
        <authorList>
            <person name="Ping X."/>
        </authorList>
    </citation>
    <scope>NUCLEOTIDE SEQUENCE [LARGE SCALE GENOMIC DNA]</scope>
    <source>
        <strain evidence="10">E313</strain>
    </source>
</reference>
<keyword evidence="6" id="KW-0472">Membrane</keyword>
<evidence type="ECO:0000259" key="7">
    <source>
        <dbReference type="PROSITE" id="PS50109"/>
    </source>
</evidence>
<dbReference type="PANTHER" id="PTHR45339">
    <property type="entry name" value="HYBRID SIGNAL TRANSDUCTION HISTIDINE KINASE J"/>
    <property type="match status" value="1"/>
</dbReference>
<dbReference type="InterPro" id="IPR003594">
    <property type="entry name" value="HATPase_dom"/>
</dbReference>
<dbReference type="SUPFAM" id="SSF52172">
    <property type="entry name" value="CheY-like"/>
    <property type="match status" value="1"/>
</dbReference>
<dbReference type="Pfam" id="PF02518">
    <property type="entry name" value="HATPase_c"/>
    <property type="match status" value="1"/>
</dbReference>
<dbReference type="InterPro" id="IPR036097">
    <property type="entry name" value="HisK_dim/P_sf"/>
</dbReference>
<comment type="caution">
    <text evidence="9">The sequence shown here is derived from an EMBL/GenBank/DDBJ whole genome shotgun (WGS) entry which is preliminary data.</text>
</comment>
<dbReference type="Gene3D" id="1.10.287.130">
    <property type="match status" value="1"/>
</dbReference>
<dbReference type="PANTHER" id="PTHR45339:SF1">
    <property type="entry name" value="HYBRID SIGNAL TRANSDUCTION HISTIDINE KINASE J"/>
    <property type="match status" value="1"/>
</dbReference>
<dbReference type="Gene3D" id="3.40.50.2300">
    <property type="match status" value="1"/>
</dbReference>
<keyword evidence="10" id="KW-1185">Reference proteome</keyword>
<feature type="transmembrane region" description="Helical" evidence="6">
    <location>
        <begin position="7"/>
        <end position="27"/>
    </location>
</feature>
<dbReference type="InterPro" id="IPR011006">
    <property type="entry name" value="CheY-like_superfamily"/>
</dbReference>
<feature type="transmembrane region" description="Helical" evidence="6">
    <location>
        <begin position="47"/>
        <end position="70"/>
    </location>
</feature>
<organism evidence="9 10">
    <name type="scientific">Winogradskyella immobilis</name>
    <dbReference type="NCBI Taxonomy" id="2816852"/>
    <lineage>
        <taxon>Bacteria</taxon>
        <taxon>Pseudomonadati</taxon>
        <taxon>Bacteroidota</taxon>
        <taxon>Flavobacteriia</taxon>
        <taxon>Flavobacteriales</taxon>
        <taxon>Flavobacteriaceae</taxon>
        <taxon>Winogradskyella</taxon>
    </lineage>
</organism>
<gene>
    <name evidence="9" type="ORF">J1C55_02070</name>
</gene>
<evidence type="ECO:0000256" key="2">
    <source>
        <dbReference type="ARBA" id="ARBA00012438"/>
    </source>
</evidence>
<dbReference type="InterPro" id="IPR004358">
    <property type="entry name" value="Sig_transdc_His_kin-like_C"/>
</dbReference>